<evidence type="ECO:0000313" key="3">
    <source>
        <dbReference type="EMBL" id="GJT25610.1"/>
    </source>
</evidence>
<evidence type="ECO:0000256" key="2">
    <source>
        <dbReference type="SAM" id="MobiDB-lite"/>
    </source>
</evidence>
<feature type="region of interest" description="Disordered" evidence="2">
    <location>
        <begin position="620"/>
        <end position="655"/>
    </location>
</feature>
<feature type="coiled-coil region" evidence="1">
    <location>
        <begin position="455"/>
        <end position="489"/>
    </location>
</feature>
<sequence>MESSNSNSKERELQLTQRLAKQRHSICMTWFEQLETHLHDLYLLNSPYAVDAFKPAFRSFFGEEHQTFKLKMFHNLDQLRLQLERENLHGVNAKTCLQALRTQFKEFLASKGVNTTDLLNQGWQQDFEDFTRCEPSAYKRELLENLDTLEAVIHRVVNTYGVLRMKENEVNPLKENGSQLHDEILHEHQIKSSVKMQSQDIQINPVQAMDDSLIVSKSSLIEPSKSEIETQMQRQEEKVDMREAVDAGLVVTESSGTKPDKQDTSSSSGNYTTQAVDADIGPVNDEEPFAEVQLTALHNILANEQQHTEQSEPSYDTHLLETIDSNTTPTSTNMCHRGGEIDQDALLKTELLKTKDMVDKEIYNELSKRFLQLEKHCISLEIQIQQKEESFQSNKPCKNQEFPEFREFFVINDLKAQLLARTTLICNLKKQIKSVKETSNEAKVKNNLDVIETINIELEHSVAKLLAANEQLHKENEHLKQTYKELFDSIKKKRIQNKDNSESLISQINQKSVENADLKAQIQEKVFANAALNNELRKLKGNIVDTKFAQASILGKPPLQPFRNHSVIRQPNAFKFERPRISKPRFASQVDEKNVLSKPVTPYYLPKVREHVLAKPHHVIASGSSRNSQEESFGSNDMAHNHYLEDARKKDTRKK</sequence>
<feature type="region of interest" description="Disordered" evidence="2">
    <location>
        <begin position="250"/>
        <end position="274"/>
    </location>
</feature>
<keyword evidence="4" id="KW-1185">Reference proteome</keyword>
<protein>
    <submittedName>
        <fullName evidence="3">Uncharacterized protein</fullName>
    </submittedName>
</protein>
<keyword evidence="1" id="KW-0175">Coiled coil</keyword>
<proteinExistence type="predicted"/>
<accession>A0ABQ5CF93</accession>
<evidence type="ECO:0000256" key="1">
    <source>
        <dbReference type="SAM" id="Coils"/>
    </source>
</evidence>
<gene>
    <name evidence="3" type="ORF">Tco_0895547</name>
</gene>
<dbReference type="EMBL" id="BQNB010014226">
    <property type="protein sequence ID" value="GJT25610.1"/>
    <property type="molecule type" value="Genomic_DNA"/>
</dbReference>
<comment type="caution">
    <text evidence="3">The sequence shown here is derived from an EMBL/GenBank/DDBJ whole genome shotgun (WGS) entry which is preliminary data.</text>
</comment>
<organism evidence="3 4">
    <name type="scientific">Tanacetum coccineum</name>
    <dbReference type="NCBI Taxonomy" id="301880"/>
    <lineage>
        <taxon>Eukaryota</taxon>
        <taxon>Viridiplantae</taxon>
        <taxon>Streptophyta</taxon>
        <taxon>Embryophyta</taxon>
        <taxon>Tracheophyta</taxon>
        <taxon>Spermatophyta</taxon>
        <taxon>Magnoliopsida</taxon>
        <taxon>eudicotyledons</taxon>
        <taxon>Gunneridae</taxon>
        <taxon>Pentapetalae</taxon>
        <taxon>asterids</taxon>
        <taxon>campanulids</taxon>
        <taxon>Asterales</taxon>
        <taxon>Asteraceae</taxon>
        <taxon>Asteroideae</taxon>
        <taxon>Anthemideae</taxon>
        <taxon>Anthemidinae</taxon>
        <taxon>Tanacetum</taxon>
    </lineage>
</organism>
<feature type="compositionally biased region" description="Polar residues" evidence="2">
    <location>
        <begin position="264"/>
        <end position="274"/>
    </location>
</feature>
<name>A0ABQ5CF93_9ASTR</name>
<feature type="compositionally biased region" description="Basic and acidic residues" evidence="2">
    <location>
        <begin position="639"/>
        <end position="649"/>
    </location>
</feature>
<evidence type="ECO:0000313" key="4">
    <source>
        <dbReference type="Proteomes" id="UP001151760"/>
    </source>
</evidence>
<dbReference type="Proteomes" id="UP001151760">
    <property type="component" value="Unassembled WGS sequence"/>
</dbReference>
<reference evidence="3" key="2">
    <citation type="submission" date="2022-01" db="EMBL/GenBank/DDBJ databases">
        <authorList>
            <person name="Yamashiro T."/>
            <person name="Shiraishi A."/>
            <person name="Satake H."/>
            <person name="Nakayama K."/>
        </authorList>
    </citation>
    <scope>NUCLEOTIDE SEQUENCE</scope>
</reference>
<feature type="compositionally biased region" description="Polar residues" evidence="2">
    <location>
        <begin position="622"/>
        <end position="635"/>
    </location>
</feature>
<reference evidence="3" key="1">
    <citation type="journal article" date="2022" name="Int. J. Mol. Sci.">
        <title>Draft Genome of Tanacetum Coccineum: Genomic Comparison of Closely Related Tanacetum-Family Plants.</title>
        <authorList>
            <person name="Yamashiro T."/>
            <person name="Shiraishi A."/>
            <person name="Nakayama K."/>
            <person name="Satake H."/>
        </authorList>
    </citation>
    <scope>NUCLEOTIDE SEQUENCE</scope>
</reference>